<dbReference type="SUPFAM" id="SSF101478">
    <property type="entry name" value="ADP-ribosylglycohydrolase"/>
    <property type="match status" value="1"/>
</dbReference>
<dbReference type="OrthoDB" id="9761704at2"/>
<keyword evidence="1" id="KW-0479">Metal-binding</keyword>
<dbReference type="Pfam" id="PF03747">
    <property type="entry name" value="ADP_ribosyl_GH"/>
    <property type="match status" value="1"/>
</dbReference>
<keyword evidence="2" id="KW-0378">Hydrolase</keyword>
<gene>
    <name evidence="2" type="ORF">E5161_03960</name>
</gene>
<feature type="binding site" evidence="1">
    <location>
        <position position="377"/>
    </location>
    <ligand>
        <name>Mg(2+)</name>
        <dbReference type="ChEBI" id="CHEBI:18420"/>
        <label>1</label>
    </ligand>
</feature>
<evidence type="ECO:0000256" key="1">
    <source>
        <dbReference type="PIRSR" id="PIRSR605502-1"/>
    </source>
</evidence>
<dbReference type="AlphaFoldDB" id="A0A4U0FHX1"/>
<dbReference type="EMBL" id="SUPK01000001">
    <property type="protein sequence ID" value="TJY44538.1"/>
    <property type="molecule type" value="Genomic_DNA"/>
</dbReference>
<name>A0A4U0FHX1_9BACL</name>
<comment type="cofactor">
    <cofactor evidence="1">
        <name>Mg(2+)</name>
        <dbReference type="ChEBI" id="CHEBI:18420"/>
    </cofactor>
    <text evidence="1">Binds 2 magnesium ions per subunit.</text>
</comment>
<dbReference type="PANTHER" id="PTHR16222:SF12">
    <property type="entry name" value="ADP-RIBOSYLGLYCOHYDROLASE-RELATED"/>
    <property type="match status" value="1"/>
</dbReference>
<evidence type="ECO:0000313" key="3">
    <source>
        <dbReference type="Proteomes" id="UP000309673"/>
    </source>
</evidence>
<dbReference type="InterPro" id="IPR005502">
    <property type="entry name" value="Ribosyl_crysJ1"/>
</dbReference>
<dbReference type="Proteomes" id="UP000309673">
    <property type="component" value="Unassembled WGS sequence"/>
</dbReference>
<dbReference type="GO" id="GO:0046872">
    <property type="term" value="F:metal ion binding"/>
    <property type="evidence" value="ECO:0007669"/>
    <property type="project" value="UniProtKB-KW"/>
</dbReference>
<dbReference type="InterPro" id="IPR050792">
    <property type="entry name" value="ADP-ribosylglycohydrolase"/>
</dbReference>
<dbReference type="PANTHER" id="PTHR16222">
    <property type="entry name" value="ADP-RIBOSYLGLYCOHYDROLASE"/>
    <property type="match status" value="1"/>
</dbReference>
<evidence type="ECO:0000313" key="2">
    <source>
        <dbReference type="EMBL" id="TJY44538.1"/>
    </source>
</evidence>
<organism evidence="2 3">
    <name type="scientific">Cohnella pontilimi</name>
    <dbReference type="NCBI Taxonomy" id="2564100"/>
    <lineage>
        <taxon>Bacteria</taxon>
        <taxon>Bacillati</taxon>
        <taxon>Bacillota</taxon>
        <taxon>Bacilli</taxon>
        <taxon>Bacillales</taxon>
        <taxon>Paenibacillaceae</taxon>
        <taxon>Cohnella</taxon>
    </lineage>
</organism>
<protein>
    <submittedName>
        <fullName evidence="2">ADP-ribosylglycohydrolase family protein</fullName>
    </submittedName>
</protein>
<dbReference type="RefSeq" id="WP_136776347.1">
    <property type="nucleotide sequence ID" value="NZ_SUPK01000001.1"/>
</dbReference>
<dbReference type="InterPro" id="IPR036705">
    <property type="entry name" value="Ribosyl_crysJ1_sf"/>
</dbReference>
<keyword evidence="1" id="KW-0460">Magnesium</keyword>
<keyword evidence="3" id="KW-1185">Reference proteome</keyword>
<feature type="binding site" evidence="1">
    <location>
        <position position="375"/>
    </location>
    <ligand>
        <name>Mg(2+)</name>
        <dbReference type="ChEBI" id="CHEBI:18420"/>
        <label>1</label>
    </ligand>
</feature>
<reference evidence="2 3" key="1">
    <citation type="submission" date="2019-04" db="EMBL/GenBank/DDBJ databases">
        <title>Cohnella sp. nov., isolated from soil.</title>
        <authorList>
            <person name="Kim W."/>
        </authorList>
    </citation>
    <scope>NUCLEOTIDE SEQUENCE [LARGE SCALE GENOMIC DNA]</scope>
    <source>
        <strain evidence="2 3">CAU 1483</strain>
    </source>
</reference>
<comment type="caution">
    <text evidence="2">The sequence shown here is derived from an EMBL/GenBank/DDBJ whole genome shotgun (WGS) entry which is preliminary data.</text>
</comment>
<accession>A0A4U0FHX1</accession>
<proteinExistence type="predicted"/>
<sequence length="436" mass="48771">MNLIDWKETLEQELVQLSQQGADLNELPAHLRTVSGTQAELAAKCRELYEKQGQWPIVPGYPYQEPSDWSSIQEASLFHAKQEKIDRNRLFDRIHGAWLGRAAGCLLGKPVEGWMREEIRNLLAACDGYPLRNYFTGRFPPDGLESWKHEQYAQNVIENGSGMPRDDDMDYTILALKTLEIFGSEFNTDNIAEMWLTYLPPFMTYTAERAAYLNLCAGVPVADAALLNNPYREWIGAQIRADFYGYINPGDPAEAARMAFQDAALSHKGNGIYGAMWIAAMNSAAFCLEDPEAVIRAGMDHIPQQSRLHEALDWVLRLKNEQPSWEAAGDHLLKQFAGYHRIHTINNAAIVALALLYGERDLEKTISIAVMMGLDTDCNGASAGSVIGILNGANALPDKWTRPLHDRIESFIAGEGVQTISKLALRSWAIAAERRY</sequence>
<dbReference type="Gene3D" id="1.10.4080.10">
    <property type="entry name" value="ADP-ribosylation/Crystallin J1"/>
    <property type="match status" value="1"/>
</dbReference>
<dbReference type="GO" id="GO:0016787">
    <property type="term" value="F:hydrolase activity"/>
    <property type="evidence" value="ECO:0007669"/>
    <property type="project" value="UniProtKB-KW"/>
</dbReference>